<gene>
    <name evidence="1" type="ORF">BDR25DRAFT_354459</name>
</gene>
<organism evidence="1 2">
    <name type="scientific">Lindgomyces ingoldianus</name>
    <dbReference type="NCBI Taxonomy" id="673940"/>
    <lineage>
        <taxon>Eukaryota</taxon>
        <taxon>Fungi</taxon>
        <taxon>Dikarya</taxon>
        <taxon>Ascomycota</taxon>
        <taxon>Pezizomycotina</taxon>
        <taxon>Dothideomycetes</taxon>
        <taxon>Pleosporomycetidae</taxon>
        <taxon>Pleosporales</taxon>
        <taxon>Lindgomycetaceae</taxon>
        <taxon>Lindgomyces</taxon>
    </lineage>
</organism>
<protein>
    <submittedName>
        <fullName evidence="1">Uncharacterized protein</fullName>
    </submittedName>
</protein>
<accession>A0ACB6QYC3</accession>
<reference evidence="1" key="1">
    <citation type="journal article" date="2020" name="Stud. Mycol.">
        <title>101 Dothideomycetes genomes: a test case for predicting lifestyles and emergence of pathogens.</title>
        <authorList>
            <person name="Haridas S."/>
            <person name="Albert R."/>
            <person name="Binder M."/>
            <person name="Bloem J."/>
            <person name="Labutti K."/>
            <person name="Salamov A."/>
            <person name="Andreopoulos B."/>
            <person name="Baker S."/>
            <person name="Barry K."/>
            <person name="Bills G."/>
            <person name="Bluhm B."/>
            <person name="Cannon C."/>
            <person name="Castanera R."/>
            <person name="Culley D."/>
            <person name="Daum C."/>
            <person name="Ezra D."/>
            <person name="Gonzalez J."/>
            <person name="Henrissat B."/>
            <person name="Kuo A."/>
            <person name="Liang C."/>
            <person name="Lipzen A."/>
            <person name="Lutzoni F."/>
            <person name="Magnuson J."/>
            <person name="Mondo S."/>
            <person name="Nolan M."/>
            <person name="Ohm R."/>
            <person name="Pangilinan J."/>
            <person name="Park H.-J."/>
            <person name="Ramirez L."/>
            <person name="Alfaro M."/>
            <person name="Sun H."/>
            <person name="Tritt A."/>
            <person name="Yoshinaga Y."/>
            <person name="Zwiers L.-H."/>
            <person name="Turgeon B."/>
            <person name="Goodwin S."/>
            <person name="Spatafora J."/>
            <person name="Crous P."/>
            <person name="Grigoriev I."/>
        </authorList>
    </citation>
    <scope>NUCLEOTIDE SEQUENCE</scope>
    <source>
        <strain evidence="1">ATCC 200398</strain>
    </source>
</reference>
<keyword evidence="2" id="KW-1185">Reference proteome</keyword>
<proteinExistence type="predicted"/>
<evidence type="ECO:0000313" key="1">
    <source>
        <dbReference type="EMBL" id="KAF2471201.1"/>
    </source>
</evidence>
<dbReference type="Proteomes" id="UP000799755">
    <property type="component" value="Unassembled WGS sequence"/>
</dbReference>
<name>A0ACB6QYC3_9PLEO</name>
<evidence type="ECO:0000313" key="2">
    <source>
        <dbReference type="Proteomes" id="UP000799755"/>
    </source>
</evidence>
<comment type="caution">
    <text evidence="1">The sequence shown here is derived from an EMBL/GenBank/DDBJ whole genome shotgun (WGS) entry which is preliminary data.</text>
</comment>
<sequence>MSLGLTYLDSAVTPRSRNHDTTARISTPSLYFASFGSHYTSNQEKFTKFLIVPHIAIFDSILIPTISLTWFNFKMHFGERAAEESRLRTWKPTCDHPPKGLRATLDIVWACFPYSPFLHPRSPLSLKATTNNLTVLINDHLRLRLQRQIYLAWRKVRFHSNLVNNARDHSREVYGRSSMSKPWVTRQRLFNESASGNATSLLEIAALASPACTILMYLLQLVKPKDIVMPIYTPAARYPTAEEMHVLASRGCFLYGPRRRDSGLTITILLLISMALNSVFLPFSLHSKEIKSDGLMIRMISLMPGFCRRFGVWRFRELDICGDLEREFSTGAVRDKRVIEKGRLGMLDGWKGYLDLINRSQHQATSLTLEISTSRRPYDLPQRK</sequence>
<dbReference type="EMBL" id="MU003505">
    <property type="protein sequence ID" value="KAF2471201.1"/>
    <property type="molecule type" value="Genomic_DNA"/>
</dbReference>